<dbReference type="Pfam" id="PF18858">
    <property type="entry name" value="LPD39"/>
    <property type="match status" value="1"/>
</dbReference>
<dbReference type="STRING" id="1123498.VR7878_01368"/>
<keyword evidence="4" id="KW-0808">Transferase</keyword>
<feature type="region of interest" description="Disordered" evidence="2">
    <location>
        <begin position="414"/>
        <end position="433"/>
    </location>
</feature>
<dbReference type="SMART" id="SM00490">
    <property type="entry name" value="HELICc"/>
    <property type="match status" value="1"/>
</dbReference>
<dbReference type="SUPFAM" id="SSF52540">
    <property type="entry name" value="P-loop containing nucleoside triphosphate hydrolases"/>
    <property type="match status" value="2"/>
</dbReference>
<dbReference type="InterPro" id="IPR026937">
    <property type="entry name" value="SBNO_Helicase_C_dom"/>
</dbReference>
<accession>A0A1R4LGJ4</accession>
<keyword evidence="5" id="KW-1185">Reference proteome</keyword>
<feature type="domain" description="Helicase C-terminal" evidence="3">
    <location>
        <begin position="1763"/>
        <end position="1868"/>
    </location>
</feature>
<dbReference type="Gene3D" id="3.40.50.150">
    <property type="entry name" value="Vaccinia Virus protein VP39"/>
    <property type="match status" value="1"/>
</dbReference>
<feature type="region of interest" description="Disordered" evidence="2">
    <location>
        <begin position="526"/>
        <end position="545"/>
    </location>
</feature>
<dbReference type="Pfam" id="PF13872">
    <property type="entry name" value="AAA_34"/>
    <property type="match status" value="1"/>
</dbReference>
<organism evidence="4 5">
    <name type="scientific">Vibrio ruber (strain DSM 16370 / JCM 11486 / BCRC 17186 / CECT 7878 / LMG 23124 / VR1)</name>
    <dbReference type="NCBI Taxonomy" id="1123498"/>
    <lineage>
        <taxon>Bacteria</taxon>
        <taxon>Pseudomonadati</taxon>
        <taxon>Pseudomonadota</taxon>
        <taxon>Gammaproteobacteria</taxon>
        <taxon>Vibrionales</taxon>
        <taxon>Vibrionaceae</taxon>
        <taxon>Vibrio</taxon>
    </lineage>
</organism>
<feature type="compositionally biased region" description="Basic and acidic residues" evidence="2">
    <location>
        <begin position="627"/>
        <end position="652"/>
    </location>
</feature>
<protein>
    <submittedName>
        <fullName evidence="4">DNA primase TraC</fullName>
        <ecNumber evidence="4">2.7.7.-</ecNumber>
    </submittedName>
</protein>
<name>A0A1R4LGJ4_VIBR1</name>
<feature type="compositionally biased region" description="Basic and acidic residues" evidence="2">
    <location>
        <begin position="1235"/>
        <end position="1244"/>
    </location>
</feature>
<feature type="region of interest" description="Disordered" evidence="2">
    <location>
        <begin position="260"/>
        <end position="298"/>
    </location>
</feature>
<feature type="compositionally biased region" description="Basic and acidic residues" evidence="2">
    <location>
        <begin position="422"/>
        <end position="433"/>
    </location>
</feature>
<proteinExistence type="inferred from homology"/>
<feature type="compositionally biased region" description="Basic and acidic residues" evidence="2">
    <location>
        <begin position="1216"/>
        <end position="1226"/>
    </location>
</feature>
<feature type="region of interest" description="Disordered" evidence="2">
    <location>
        <begin position="1112"/>
        <end position="1180"/>
    </location>
</feature>
<dbReference type="PANTHER" id="PTHR12706">
    <property type="entry name" value="STRAWBERRY NOTCH-RELATED"/>
    <property type="match status" value="1"/>
</dbReference>
<feature type="region of interest" description="Disordered" evidence="2">
    <location>
        <begin position="627"/>
        <end position="678"/>
    </location>
</feature>
<dbReference type="GO" id="GO:0006355">
    <property type="term" value="P:regulation of DNA-templated transcription"/>
    <property type="evidence" value="ECO:0007669"/>
    <property type="project" value="InterPro"/>
</dbReference>
<evidence type="ECO:0000256" key="2">
    <source>
        <dbReference type="SAM" id="MobiDB-lite"/>
    </source>
</evidence>
<sequence>MVNLAKEETANYVSRTIAGDPAAIASSVAGALGDRLLFGAVTGHAAKGALKGAFKGSVTEGVTEGIENAGQTYATNTAMNTVTGTERDPWGGALQSAAEGAAVGMGIGAVSGGIGGLRGKNSHTKEASPTDSNTLVQEPSSTQDESQPYTEDVDISENERQPDVPESPSKTMQDSFVQGIGESRDQLKEKGVLSAADRRETMYLARAYNPERAAQIEKELSDPDVYNDPDYSVALADEYQQLAQSAKNLDVDPLATAVDRHVTNHKRDLKTRNQQLKESSEIAKPQSPPPNLSSQQAEYDQIREQVVSQLLSEDQNNQALIDRLTQIRYDKIHNDAPVEHGQPHRPQPYIDKGAAFNKKKSQAAIDDKAIQAREAALHFQAENERSQRPQFTPNPNWIGDIDGAPVTRTYQREQANTAAREQQARQDKTDLKKDQIRNRMGRDTSGRFQQFNNDAERIQSDMPTKSEVQDIKHQATERQLERSFSESKITGMSKRLRRRIQRSKGFDTEAVLNEFRHHEKRLQAYQEEARQQAEREASDPENIRRRKSAQALFEEKIASPEAKQFKENLIQEAIRRVNASLDKTSGTVLEIDSRSKSLPEVKKQLTNSVRSLANQFIGKTAALNEKLRAKSAENESRSSSDAESAPAEHDITSLEAVIPESSPVAANQPETEVREDEYDTLSKAKALIEKTLQSNRESTGKASLKGIRTVYRNEGIMAKALNERVKKHGYNNLSDFERKIKAASEGKEPSEPEAQSQQASPQTERQSEEEPQPEVSENIQLLEAMQTRIQSGFKPSNNLALKRAGKDIYELGSISDVTPLMMKKLQEAYETAQINQRRLKVNKALEQDSSPQSVERIFNQLTEDYQAQPKLNIRTAHSSDLQAYSTPAPLSFLGNIVAGIDADTTVLEPTAGNGLLLMTSAPENTFANELDPVRAESLRWSGFDVTTLDANGDPLTNGMVTETVDRVIANPPFGKIRGEKGEPEKFSFEDRFGNIIQLGELDHVIARNALQAMKSDGKAYLILGTSKVVGKLSVNQRIFLNWLHQNYHVRDYTEIDGKLYEKQGAGWPVMLISIDGRAKTPTGQFAPTKSRITRHQTWDSLYEHYRKQGLLGTQSSRYGRRTTDPAQVSGKQRAEAVLRADAQRTQRKAGIHHRDGNERRTKRSGHFAGSPPADQSTIAARDVRLDTGRLIHRTAGKILGSRELSTENSADPAGWTKKDTGSDKSHQPAQPLDENEIKTAPDSKRANAFQSVYRSKSGGLNDSVLTPANIEYYTSEALSDLEARHGNIDTYVMDKLGYPSISELHDAFMGLQTDAVGLAVSAIENNKAIIIGDQTGVGKGRQAAGILRYAMNAGKTPIFITQKDNLFTDMVDDLADIGVRQFTPLIMNRGVGIKQVISSGTPQEKTVFRHRNSGKTLKKYFAEMNETGRLPDGFDALFATYDQISTDQRGIKKSVLNALAKNAVLVMDEAHSAASGEKAKSNRGLFFNQYVGKVAGLTYLSATYAKRPENMALYRRTDLGVAAGGDDVTGAIETGGLGMQNYIAAKLAQAGHYIRRERSFDGIEIKDEIISSGGDIERAFDTTTAALRGLQRLSRAWDDYVQEELAESIAAEHGLDTLTGGNKADKNINVNSFSSVVHNYIAQLTLGLKADAIAELAIASSGRGEKPVIALESTLGSALKNYMADNNLSDGDSLGSLSYADYLGRTLDNVLAYRVKAPGEKNSEKFTVSIDDIDSPLLKHLYDQAKAAIVEIAHYNIPASPIDHIRHRLEQAGLRVAEITGRKRMVDYDSRKIIPRATAEANDRRGQVDQFNAGTLDVLILNQAGSTGLSIHSRDDYPDTRQRFMIVAQPSLNIDTYMQMLGRVNRTGQVNVPKYANAWLDLPSEKRPAAVLAGKMASLNANTSGSTESATSVKSFDLLNPYGDAVVIQYVKENLKALGEYGDDFVKVSEADQPANYFLGKLAVLPVALQRDVLAELDTLYAEKINYLNATGQNYLNMTEIDLQAEPVEQTQLVAGDPKRGVFSEPVYLTRIRAKMQGKAPHWDEVQERLSQSSEATFKSLAHQVKVQANEFYDQMQGKVESLNQLIETHRAKGKSVKSLVSEKNEMTSALAAYKHRIGSYERWVSGAYGQFVRVKFNPEETDSPSVMGVVVGVNHASQSGDPMAPSKTRIEVMVADQTRHISFTYRHIHDGTLTQAGNEMDESQMQMIFDHQASLPSVENRYVMTGNLIMAKDQTIKAGQIVPFTTHDGRVIQGMLLPRSFEPKTHIKASVDATAEQSLDWLMNTRDNELASLGLSTKQHDVYLRRDSRGAEVTYVLQMPKSVSRGKRFWGNPEIEAIIGEQAVSGSGILSVGVKPSDLSVLVNAFEKIAPLRPISKAQIDDFMRLNQIEQPKTSSSEIVFSKASIATRTPAKGMSLKSAELAVSQWLKAYQGGAGVKVTVVPTQAAAEKIAGMNFGQRVIYSFYRRDSREVVVIAENLESAKQLRQKLRHEILVHHSLKTVVGAAEYQSILRRVRQGRNSPYLKALWESVDRNYRGQSDSDLVEEVLARAAEIDRNKIRQWWDRVVEAIAHALRKVGLMKASDVTVAELNNIVQMLADRVRMANNPYLKAADSRTSTSSGIQFSQEKNMTLDEALAQSTPQARFGGVLNAVSQGLGAVRGNLGLGALTLRQLADLSQRKLPQLSEYVDTVHRMLSRRNQLAFDAHEMANSIRKWMGRHKQDADEMFDIAHQSTIEGVDPAQAFQSAREVAEKRIQHLEYVNDGSHKTNEQMDELKTLRNMLAGEPRRMKKHAELKQRFDKLPEEAKQHYRTMRDTYRERHDLFKHLLEQQIINAAIDGRIKKARLADLRAQFELQEVMAPYFPLARFGDYWLSTTDENGEKRYMMYESEREQQVAKKKLERQGFSVFTGYKLDKNQHIEGASLGFVVDLVGQVEESSLNDLKKTELQDMIYQMYLQSLPSRSMRKQFMHRQKVKGWSNDALRALAENMVKGSYQLARLEYADELTKLATETIETAKQSGDNQSSRYANELMKRHEWVMYPKHSKAAQKITSLGFLYMLGFSPAAAAVNITQNFVVALPMIASKFGAIRASSELAKATKEFISAKGNIKSKLKDAGEIAAFNQWYDSGLLDSTNAHDLAGMAEGQSWKYSPAYEKFSGWMSALFHKAEVFNRETTALATYRLARKKGMSHDQSAKLAEKLTWDAHFDYSNVNRARYMQSPVMKVATQFKQYSQNMTYYLMRNAFLSMKGMTSEERSEARKQLVGTLGMTALLGGVSALPLSLVYGLANSLNAAFGDDDEPWEAETEFKTYLSDVLGENIANKIIYGVGGAGMSPRISLDGMWIRDPNRDLEGDNVWSFYAQQVAGPVLGGVAVQAIRSGDKALHGDYYRSIEGLVPVAVKNVMKAYRYADEGALNSRGDAYKEDFDVFEILEQLVGMTPGDLSKQYQLNNARKNYEQHVLDRRSNLMKSYYLAWKLGDERLMLKTQQAIAHFNRRYPPLALTSKSIRQSIRVRQRYSRESAHGVNLNQHLRGVEADVVW</sequence>
<dbReference type="EMBL" id="FULE01000017">
    <property type="protein sequence ID" value="SJN55650.1"/>
    <property type="molecule type" value="Genomic_DNA"/>
</dbReference>
<evidence type="ECO:0000313" key="4">
    <source>
        <dbReference type="EMBL" id="SJN55650.1"/>
    </source>
</evidence>
<dbReference type="Pfam" id="PF13871">
    <property type="entry name" value="Helicase_C_4"/>
    <property type="match status" value="1"/>
</dbReference>
<feature type="compositionally biased region" description="Polar residues" evidence="2">
    <location>
        <begin position="129"/>
        <end position="149"/>
    </location>
</feature>
<keyword evidence="4" id="KW-0548">Nucleotidyltransferase</keyword>
<dbReference type="NCBIfam" id="NF032893">
    <property type="entry name" value="tail-700"/>
    <property type="match status" value="1"/>
</dbReference>
<feature type="region of interest" description="Disordered" evidence="2">
    <location>
        <begin position="117"/>
        <end position="175"/>
    </location>
</feature>
<dbReference type="InterPro" id="IPR001650">
    <property type="entry name" value="Helicase_C-like"/>
</dbReference>
<feature type="region of interest" description="Disordered" evidence="2">
    <location>
        <begin position="1201"/>
        <end position="1244"/>
    </location>
</feature>
<dbReference type="SUPFAM" id="SSF53335">
    <property type="entry name" value="S-adenosyl-L-methionine-dependent methyltransferases"/>
    <property type="match status" value="1"/>
</dbReference>
<evidence type="ECO:0000259" key="3">
    <source>
        <dbReference type="SMART" id="SM00490"/>
    </source>
</evidence>
<feature type="region of interest" description="Disordered" evidence="2">
    <location>
        <begin position="742"/>
        <end position="775"/>
    </location>
</feature>
<feature type="compositionally biased region" description="Basic and acidic residues" evidence="2">
    <location>
        <begin position="527"/>
        <end position="543"/>
    </location>
</feature>
<feature type="compositionally biased region" description="Basic and acidic residues" evidence="2">
    <location>
        <begin position="1132"/>
        <end position="1144"/>
    </location>
</feature>
<dbReference type="PANTHER" id="PTHR12706:SF30">
    <property type="entry name" value="PROTEIN STRAWBERRY NOTCH-RELATED"/>
    <property type="match status" value="1"/>
</dbReference>
<dbReference type="Proteomes" id="UP000188276">
    <property type="component" value="Unassembled WGS sequence"/>
</dbReference>
<evidence type="ECO:0000256" key="1">
    <source>
        <dbReference type="ARBA" id="ARBA00006992"/>
    </source>
</evidence>
<dbReference type="InterPro" id="IPR041639">
    <property type="entry name" value="LPD39"/>
</dbReference>
<evidence type="ECO:0000313" key="5">
    <source>
        <dbReference type="Proteomes" id="UP000188276"/>
    </source>
</evidence>
<dbReference type="InterPro" id="IPR039187">
    <property type="entry name" value="SNO_AAA"/>
</dbReference>
<dbReference type="Gene3D" id="3.40.50.300">
    <property type="entry name" value="P-loop containing nucleotide triphosphate hydrolases"/>
    <property type="match status" value="2"/>
</dbReference>
<gene>
    <name evidence="4" type="primary">traC</name>
    <name evidence="4" type="ORF">VR7878_01368</name>
</gene>
<dbReference type="EC" id="2.7.7.-" evidence="4"/>
<comment type="similarity">
    <text evidence="1">Belongs to the SBNO family.</text>
</comment>
<dbReference type="InterPro" id="IPR026741">
    <property type="entry name" value="SNO"/>
</dbReference>
<reference evidence="5" key="1">
    <citation type="submission" date="2017-02" db="EMBL/GenBank/DDBJ databases">
        <authorList>
            <person name="Rodrigo-Torres L."/>
            <person name="Arahal R.D."/>
            <person name="Lucena T."/>
        </authorList>
    </citation>
    <scope>NUCLEOTIDE SEQUENCE [LARGE SCALE GENOMIC DNA]</scope>
    <source>
        <strain evidence="5">CECT 7878</strain>
    </source>
</reference>
<dbReference type="GO" id="GO:0016779">
    <property type="term" value="F:nucleotidyltransferase activity"/>
    <property type="evidence" value="ECO:0007669"/>
    <property type="project" value="UniProtKB-KW"/>
</dbReference>
<dbReference type="InterPro" id="IPR027417">
    <property type="entry name" value="P-loop_NTPase"/>
</dbReference>
<dbReference type="InterPro" id="IPR029063">
    <property type="entry name" value="SAM-dependent_MTases_sf"/>
</dbReference>